<dbReference type="STRING" id="43041.A0A182JVE4"/>
<comment type="subcellular location">
    <subcellularLocation>
        <location evidence="1">Cytoplasm</location>
        <location evidence="1">Cytoskeleton</location>
        <location evidence="1">Cilium basal body</location>
    </subcellularLocation>
</comment>
<evidence type="ECO:0000256" key="3">
    <source>
        <dbReference type="ARBA" id="ARBA00022794"/>
    </source>
</evidence>
<evidence type="ECO:0000256" key="5">
    <source>
        <dbReference type="ARBA" id="ARBA00023273"/>
    </source>
</evidence>
<reference evidence="6" key="2">
    <citation type="submission" date="2020-05" db="UniProtKB">
        <authorList>
            <consortium name="EnsemblMetazoa"/>
        </authorList>
    </citation>
    <scope>IDENTIFICATION</scope>
    <source>
        <strain evidence="6">ACHKN1017</strain>
    </source>
</reference>
<keyword evidence="5" id="KW-0966">Cell projection</keyword>
<dbReference type="InterPro" id="IPR010796">
    <property type="entry name" value="C2_B9-type_dom"/>
</dbReference>
<sequence length="476" mass="55707">KKQSKTGVYRTNGSISNFRCRLVEFNYFRVFHLHSRMFSFRRLTIRKIHSLIDVPILEGLGKSLENTELSKSGSYEARTISWQEKIFSRYEKDYYRIKENCKTEHQKKYYQMLKAEPCEPQLLFTYIDEDNFYPDEQAHPNRQQLSALTHSKIQSMHLVADLGREVLLFTLTWDPEEGIMTVFPDFNHITTNPFYQEMRESNLHMYHYALERCFSANPLMPKTTNQIACIRTSNVVKSPKVDRKERFIIPKQLHRSLLLLLEIVGATNFDYDGIHIRYRINLPIDVKMANKNSELTGSTHASKHLNGCWHFAHCHELLLKLPDSSEAQLCLDVYFEAISIDSWFRERYLGHSHLSIPLRSQIHDTTINFIQLTNMGSTADNMEVYLVGNRRKLDLAAFYGMTGTTILNRYASETSSSGKLQIRFQTVRQHVPKILNDCHFKTTRKTKNITLKELITSYNVARERLEEFVDLNYSSS</sequence>
<keyword evidence="4" id="KW-0206">Cytoskeleton</keyword>
<protein>
    <recommendedName>
        <fullName evidence="8">Meckel syndrome type 1 protein</fullName>
    </recommendedName>
</protein>
<dbReference type="GO" id="GO:0036038">
    <property type="term" value="C:MKS complex"/>
    <property type="evidence" value="ECO:0007669"/>
    <property type="project" value="TreeGrafter"/>
</dbReference>
<proteinExistence type="predicted"/>
<dbReference type="Proteomes" id="UP000075881">
    <property type="component" value="Unassembled WGS sequence"/>
</dbReference>
<keyword evidence="2" id="KW-0963">Cytoplasm</keyword>
<evidence type="ECO:0000313" key="7">
    <source>
        <dbReference type="Proteomes" id="UP000075881"/>
    </source>
</evidence>
<dbReference type="PANTHER" id="PTHR12968">
    <property type="entry name" value="B9 DOMAIN-CONTAINING"/>
    <property type="match status" value="1"/>
</dbReference>
<dbReference type="AlphaFoldDB" id="A0A182JVE4"/>
<evidence type="ECO:0000256" key="2">
    <source>
        <dbReference type="ARBA" id="ARBA00022490"/>
    </source>
</evidence>
<evidence type="ECO:0000256" key="1">
    <source>
        <dbReference type="ARBA" id="ARBA00004120"/>
    </source>
</evidence>
<dbReference type="PANTHER" id="PTHR12968:SF4">
    <property type="entry name" value="TECTONIC-LIKE COMPLEX MEMBER MKS1"/>
    <property type="match status" value="1"/>
</dbReference>
<dbReference type="EnsemblMetazoa" id="ACHR002476-RA">
    <property type="protein sequence ID" value="ACHR002476-PA"/>
    <property type="gene ID" value="ACHR002476"/>
</dbReference>
<evidence type="ECO:0000313" key="6">
    <source>
        <dbReference type="EnsemblMetazoa" id="ACHR002476-PA"/>
    </source>
</evidence>
<dbReference type="Pfam" id="PF07162">
    <property type="entry name" value="B9-C2"/>
    <property type="match status" value="1"/>
</dbReference>
<accession>A0A182JVE4</accession>
<dbReference type="GO" id="GO:0060271">
    <property type="term" value="P:cilium assembly"/>
    <property type="evidence" value="ECO:0007669"/>
    <property type="project" value="TreeGrafter"/>
</dbReference>
<organism evidence="6 7">
    <name type="scientific">Anopheles christyi</name>
    <dbReference type="NCBI Taxonomy" id="43041"/>
    <lineage>
        <taxon>Eukaryota</taxon>
        <taxon>Metazoa</taxon>
        <taxon>Ecdysozoa</taxon>
        <taxon>Arthropoda</taxon>
        <taxon>Hexapoda</taxon>
        <taxon>Insecta</taxon>
        <taxon>Pterygota</taxon>
        <taxon>Neoptera</taxon>
        <taxon>Endopterygota</taxon>
        <taxon>Diptera</taxon>
        <taxon>Nematocera</taxon>
        <taxon>Culicoidea</taxon>
        <taxon>Culicidae</taxon>
        <taxon>Anophelinae</taxon>
        <taxon>Anopheles</taxon>
    </lineage>
</organism>
<keyword evidence="7" id="KW-1185">Reference proteome</keyword>
<keyword evidence="3" id="KW-0970">Cilium biogenesis/degradation</keyword>
<dbReference type="VEuPathDB" id="VectorBase:ACHR002476"/>
<evidence type="ECO:0000256" key="4">
    <source>
        <dbReference type="ARBA" id="ARBA00023212"/>
    </source>
</evidence>
<name>A0A182JVE4_9DIPT</name>
<evidence type="ECO:0008006" key="8">
    <source>
        <dbReference type="Google" id="ProtNLM"/>
    </source>
</evidence>
<reference evidence="7" key="1">
    <citation type="submission" date="2013-03" db="EMBL/GenBank/DDBJ databases">
        <title>The Genome Sequence of Anopheles christyi ACHKN1017.</title>
        <authorList>
            <consortium name="The Broad Institute Genomics Platform"/>
            <person name="Neafsey D.E."/>
            <person name="Besansky N."/>
            <person name="Walker B."/>
            <person name="Young S.K."/>
            <person name="Zeng Q."/>
            <person name="Gargeya S."/>
            <person name="Fitzgerald M."/>
            <person name="Haas B."/>
            <person name="Abouelleil A."/>
            <person name="Allen A.W."/>
            <person name="Alvarado L."/>
            <person name="Arachchi H.M."/>
            <person name="Berlin A.M."/>
            <person name="Chapman S.B."/>
            <person name="Gainer-Dewar J."/>
            <person name="Goldberg J."/>
            <person name="Griggs A."/>
            <person name="Gujja S."/>
            <person name="Hansen M."/>
            <person name="Howarth C."/>
            <person name="Imamovic A."/>
            <person name="Ireland A."/>
            <person name="Larimer J."/>
            <person name="McCowan C."/>
            <person name="Murphy C."/>
            <person name="Pearson M."/>
            <person name="Poon T.W."/>
            <person name="Priest M."/>
            <person name="Roberts A."/>
            <person name="Saif S."/>
            <person name="Shea T."/>
            <person name="Sisk P."/>
            <person name="Sykes S."/>
            <person name="Wortman J."/>
            <person name="Nusbaum C."/>
            <person name="Birren B."/>
        </authorList>
    </citation>
    <scope>NUCLEOTIDE SEQUENCE [LARGE SCALE GENOMIC DNA]</scope>
    <source>
        <strain evidence="7">ACHKN1017</strain>
    </source>
</reference>